<organism evidence="1">
    <name type="scientific">candidate division WOR-3 bacterium</name>
    <dbReference type="NCBI Taxonomy" id="2052148"/>
    <lineage>
        <taxon>Bacteria</taxon>
        <taxon>Bacteria division WOR-3</taxon>
    </lineage>
</organism>
<dbReference type="EMBL" id="DRTV01000058">
    <property type="protein sequence ID" value="HHF57924.1"/>
    <property type="molecule type" value="Genomic_DNA"/>
</dbReference>
<dbReference type="AlphaFoldDB" id="A0A7C5E156"/>
<accession>A0A7C5E156</accession>
<reference evidence="1" key="1">
    <citation type="journal article" date="2020" name="mSystems">
        <title>Genome- and Community-Level Interaction Insights into Carbon Utilization and Element Cycling Functions of Hydrothermarchaeota in Hydrothermal Sediment.</title>
        <authorList>
            <person name="Zhou Z."/>
            <person name="Liu Y."/>
            <person name="Xu W."/>
            <person name="Pan J."/>
            <person name="Luo Z.H."/>
            <person name="Li M."/>
        </authorList>
    </citation>
    <scope>NUCLEOTIDE SEQUENCE [LARGE SCALE GENOMIC DNA]</scope>
    <source>
        <strain evidence="1">HyVt-94</strain>
    </source>
</reference>
<protein>
    <submittedName>
        <fullName evidence="1">Uncharacterized protein</fullName>
    </submittedName>
</protein>
<proteinExistence type="predicted"/>
<comment type="caution">
    <text evidence="1">The sequence shown here is derived from an EMBL/GenBank/DDBJ whole genome shotgun (WGS) entry which is preliminary data.</text>
</comment>
<name>A0A7C5E156_UNCW3</name>
<dbReference type="Proteomes" id="UP000886014">
    <property type="component" value="Unassembled WGS sequence"/>
</dbReference>
<evidence type="ECO:0000313" key="1">
    <source>
        <dbReference type="EMBL" id="HHF57924.1"/>
    </source>
</evidence>
<gene>
    <name evidence="1" type="ORF">ENL41_00695</name>
</gene>
<sequence length="397" mass="46717">MPSTFKDAFTEYVKGGEVKFNFPRPLPLGTQLGVSFLRIEYDNPPTANFNELDIPGDKEDMSDPSFTWVAGKSKEFWGLNGRTVIYPFSLEWEFATEKNGGKAYIIKSRIQERVYYINLLFRHYDVDYTNPYARPFREDARFEDTPLERSYRVIDPLYAELSYLPLAKPETGFYIETRFQPVRHILLQRSYVDIWRDNTDLLWNYRTQIALEFRPIYPVRVRLYQKYQKRQNRRYLGITTSFLKESSIRTFFLLGGWTSLGIEFRYSQVDLTPKTYYPEAAISGGFLAVTFDRTFSNKFEVKGGFVVWKTNGLSQWNFEDVGIDFLYGDGTKYYLSFLERLSPNLGMRLKLKYKESDYPHTGIWGQGLHLPDGEELYSSFVDISRVYSIQFSLDYSF</sequence>